<feature type="binding site" evidence="7">
    <location>
        <begin position="212"/>
        <end position="213"/>
    </location>
    <ligand>
        <name>substrate</name>
    </ligand>
</feature>
<proteinExistence type="inferred from homology"/>
<keyword evidence="4 5" id="KW-0119">Carbohydrate metabolism</keyword>
<protein>
    <submittedName>
        <fullName evidence="10">N-acetylglucosamine-6-phosphate deacetylase</fullName>
    </submittedName>
</protein>
<evidence type="ECO:0000256" key="2">
    <source>
        <dbReference type="ARBA" id="ARBA00022723"/>
    </source>
</evidence>
<dbReference type="EMBL" id="CP007141">
    <property type="protein sequence ID" value="AJC73428.1"/>
    <property type="molecule type" value="Genomic_DNA"/>
</dbReference>
<evidence type="ECO:0000256" key="8">
    <source>
        <dbReference type="PIRSR" id="PIRSR038994-3"/>
    </source>
</evidence>
<feature type="binding site" evidence="8">
    <location>
        <position position="188"/>
    </location>
    <ligand>
        <name>Zn(2+)</name>
        <dbReference type="ChEBI" id="CHEBI:29105"/>
    </ligand>
</feature>
<sequence>MRIRAKRLFTPLREFKDVCVTIENGRITSIGKSRLVAEQRYPILAPAFIDSHTHGAVGIDVMSATVEDFLKLSAFYAQHGVGLFFPTTVSDTFNSLSKVAETVRQAMKSDMLKAKIGGLYVEGPYLSPVKSGAHRKDLLKEPDLEELSRFVSEYGDVVKIFAIAPELEGAKETIQLLRRHRIVVSIAHTNATYKETLQAIEAGANRATHVFNAMRPFDHREPGVIGAILTNKNVHCEIICDLVHLHSASIEIVLKTKGPFKTLLISDSISATGLEDGIYELGQMKVEVKQGVATLCRQNVLAGSTLTIDRAVKNLVFGLGIPLRSALVMASFTVSKASGMKPNLIAEGMAANIVALDEELTPLALYVDGQLVHRR</sequence>
<dbReference type="InterPro" id="IPR006680">
    <property type="entry name" value="Amidohydro-rel"/>
</dbReference>
<feature type="domain" description="Amidohydrolase-related" evidence="9">
    <location>
        <begin position="43"/>
        <end position="370"/>
    </location>
</feature>
<dbReference type="GO" id="GO:0008448">
    <property type="term" value="F:N-acetylglucosamine-6-phosphate deacetylase activity"/>
    <property type="evidence" value="ECO:0007669"/>
    <property type="project" value="InterPro"/>
</dbReference>
<evidence type="ECO:0000313" key="11">
    <source>
        <dbReference type="Proteomes" id="UP000077469"/>
    </source>
</evidence>
<dbReference type="SUPFAM" id="SSF51556">
    <property type="entry name" value="Metallo-dependent hydrolases"/>
    <property type="match status" value="1"/>
</dbReference>
<feature type="binding site" evidence="7">
    <location>
        <position position="133"/>
    </location>
    <ligand>
        <name>substrate</name>
    </ligand>
</feature>
<dbReference type="KEGG" id="phy:AJ81_03475"/>
<dbReference type="InterPro" id="IPR003764">
    <property type="entry name" value="GlcNAc_6-P_deAcase"/>
</dbReference>
<comment type="similarity">
    <text evidence="1 5">Belongs to the metallo-dependent hydrolases superfamily. NagA family.</text>
</comment>
<dbReference type="SUPFAM" id="SSF51338">
    <property type="entry name" value="Composite domain of metallo-dependent hydrolases"/>
    <property type="match status" value="1"/>
</dbReference>
<dbReference type="Proteomes" id="UP000077469">
    <property type="component" value="Chromosome"/>
</dbReference>
<dbReference type="NCBIfam" id="TIGR00221">
    <property type="entry name" value="nagA"/>
    <property type="match status" value="1"/>
</dbReference>
<feature type="binding site" evidence="8">
    <location>
        <position position="209"/>
    </location>
    <ligand>
        <name>Zn(2+)</name>
        <dbReference type="ChEBI" id="CHEBI:29105"/>
    </ligand>
</feature>
<evidence type="ECO:0000259" key="9">
    <source>
        <dbReference type="Pfam" id="PF01979"/>
    </source>
</evidence>
<keyword evidence="2 8" id="KW-0479">Metal-binding</keyword>
<evidence type="ECO:0000256" key="5">
    <source>
        <dbReference type="PIRNR" id="PIRNR038994"/>
    </source>
</evidence>
<dbReference type="FunFam" id="3.20.20.140:FF:000004">
    <property type="entry name" value="N-acetylglucosamine-6-phosphate deacetylase"/>
    <property type="match status" value="1"/>
</dbReference>
<dbReference type="GO" id="GO:0046872">
    <property type="term" value="F:metal ion binding"/>
    <property type="evidence" value="ECO:0007669"/>
    <property type="project" value="UniProtKB-KW"/>
</dbReference>
<feature type="binding site" evidence="7">
    <location>
        <begin position="301"/>
        <end position="303"/>
    </location>
    <ligand>
        <name>substrate</name>
    </ligand>
</feature>
<dbReference type="Pfam" id="PF01979">
    <property type="entry name" value="Amidohydro_1"/>
    <property type="match status" value="1"/>
</dbReference>
<dbReference type="GO" id="GO:0006046">
    <property type="term" value="P:N-acetylglucosamine catabolic process"/>
    <property type="evidence" value="ECO:0007669"/>
    <property type="project" value="TreeGrafter"/>
</dbReference>
<evidence type="ECO:0000256" key="4">
    <source>
        <dbReference type="ARBA" id="ARBA00023277"/>
    </source>
</evidence>
<accession>A0A0X1KQ29</accession>
<dbReference type="OrthoDB" id="9776488at2"/>
<dbReference type="PaxDb" id="1123384-AJ81_03475"/>
<dbReference type="AlphaFoldDB" id="A0A0X1KQ29"/>
<dbReference type="STRING" id="1123384.AJ81_03475"/>
<name>A0A0X1KQ29_9THEM</name>
<evidence type="ECO:0000256" key="3">
    <source>
        <dbReference type="ARBA" id="ARBA00022801"/>
    </source>
</evidence>
<feature type="binding site" evidence="8">
    <location>
        <position position="122"/>
    </location>
    <ligand>
        <name>Zn(2+)</name>
        <dbReference type="ChEBI" id="CHEBI:29105"/>
    </ligand>
</feature>
<dbReference type="Gene3D" id="2.30.40.10">
    <property type="entry name" value="Urease, subunit C, domain 1"/>
    <property type="match status" value="1"/>
</dbReference>
<evidence type="ECO:0000313" key="10">
    <source>
        <dbReference type="EMBL" id="AJC73428.1"/>
    </source>
</evidence>
<dbReference type="InterPro" id="IPR032466">
    <property type="entry name" value="Metal_Hydrolase"/>
</dbReference>
<evidence type="ECO:0000256" key="7">
    <source>
        <dbReference type="PIRSR" id="PIRSR038994-2"/>
    </source>
</evidence>
<dbReference type="PANTHER" id="PTHR11113:SF14">
    <property type="entry name" value="N-ACETYLGLUCOSAMINE-6-PHOSPHATE DEACETYLASE"/>
    <property type="match status" value="1"/>
</dbReference>
<gene>
    <name evidence="10" type="ORF">AJ81_03475</name>
</gene>
<dbReference type="PATRIC" id="fig|1123384.7.peg.678"/>
<organism evidence="10 11">
    <name type="scientific">Pseudothermotoga hypogea DSM 11164 = NBRC 106472</name>
    <dbReference type="NCBI Taxonomy" id="1123384"/>
    <lineage>
        <taxon>Bacteria</taxon>
        <taxon>Thermotogati</taxon>
        <taxon>Thermotogota</taxon>
        <taxon>Thermotogae</taxon>
        <taxon>Thermotogales</taxon>
        <taxon>Thermotogaceae</taxon>
        <taxon>Pseudothermotoga</taxon>
    </lineage>
</organism>
<evidence type="ECO:0000256" key="1">
    <source>
        <dbReference type="ARBA" id="ARBA00010716"/>
    </source>
</evidence>
<reference evidence="10 11" key="1">
    <citation type="submission" date="2014-01" db="EMBL/GenBank/DDBJ databases">
        <title>Genome sequencing of Thermotog hypogea.</title>
        <authorList>
            <person name="Zhang X."/>
            <person name="Alvare G."/>
            <person name="Fristensky B."/>
            <person name="Chen L."/>
            <person name="Suen T."/>
            <person name="Chen Q."/>
            <person name="Ma K."/>
        </authorList>
    </citation>
    <scope>NUCLEOTIDE SEQUENCE [LARGE SCALE GENOMIC DNA]</scope>
    <source>
        <strain evidence="10 11">DSM 11164</strain>
    </source>
</reference>
<comment type="cofactor">
    <cofactor evidence="8">
        <name>a divalent metal cation</name>
        <dbReference type="ChEBI" id="CHEBI:60240"/>
    </cofactor>
    <text evidence="8">Binds 1 divalent metal cation per subunit.</text>
</comment>
<dbReference type="PIRSF" id="PIRSF038994">
    <property type="entry name" value="NagA"/>
    <property type="match status" value="1"/>
</dbReference>
<keyword evidence="3 5" id="KW-0378">Hydrolase</keyword>
<keyword evidence="11" id="KW-1185">Reference proteome</keyword>
<dbReference type="Gene3D" id="3.20.20.140">
    <property type="entry name" value="Metal-dependent hydrolases"/>
    <property type="match status" value="1"/>
</dbReference>
<feature type="active site" description="Proton donor/acceptor" evidence="6">
    <location>
        <position position="267"/>
    </location>
</feature>
<dbReference type="PANTHER" id="PTHR11113">
    <property type="entry name" value="N-ACETYLGLUCOSAMINE-6-PHOSPHATE DEACETYLASE"/>
    <property type="match status" value="1"/>
</dbReference>
<evidence type="ECO:0000256" key="6">
    <source>
        <dbReference type="PIRSR" id="PIRSR038994-1"/>
    </source>
</evidence>
<dbReference type="CDD" id="cd00854">
    <property type="entry name" value="NagA"/>
    <property type="match status" value="1"/>
</dbReference>
<feature type="binding site" evidence="7">
    <location>
        <position position="220"/>
    </location>
    <ligand>
        <name>substrate</name>
    </ligand>
</feature>
<dbReference type="InterPro" id="IPR011059">
    <property type="entry name" value="Metal-dep_hydrolase_composite"/>
</dbReference>
<feature type="binding site" evidence="7">
    <location>
        <position position="244"/>
    </location>
    <ligand>
        <name>substrate</name>
    </ligand>
</feature>